<feature type="transmembrane region" description="Helical" evidence="2">
    <location>
        <begin position="228"/>
        <end position="248"/>
    </location>
</feature>
<dbReference type="InterPro" id="IPR010640">
    <property type="entry name" value="Low_temperature_requirement_A"/>
</dbReference>
<dbReference type="Pfam" id="PF06772">
    <property type="entry name" value="LtrA"/>
    <property type="match status" value="1"/>
</dbReference>
<feature type="transmembrane region" description="Helical" evidence="2">
    <location>
        <begin position="160"/>
        <end position="183"/>
    </location>
</feature>
<name>A0AAN6RKG6_9PLEO</name>
<sequence>MGWSFHGHKRDVDKERHLKRLHKTVPWIEDPLAGADHEHLVFSQRHEANTVELFFDLFFVANLATFTTYHSITDADYLIAYVGFFGVLWSSWFQVTLHDVRFARDSLSPKAQFYLIRSKFSKLYLPMGLMIGLYLLALGAFAAMTPAFKEGDFSRRSVYIVWYIMMIIEAIAVITISSVWRMLSFKKTHLMERMSLLTLIVIGEGAIGVTKTVSRLMGKYGLDVEGCFLVMCIIGVLVLIWALYFDAFPHGHYGTIRQQIWSILHFPFQLAIVGVVEGSQQVALARYVIKNWHKIDSSMDKYCLEENLDGAKLRDKLLELLNYWSFTSKTETLTFQAITEEAIWKIGNSTGICSKENATKHLEEKSIPTPFYNMSIDMFDGVYVGLGMKLPADKLEKQTAYEIALKSWKLVYMYYWVSFCMLIACSILFLILIRRHRHDLFDFVSIGTRMFALIIGAILCALIGNEIGLYQFLGSPAVLPVCLSLIFIILCCDKLSAEFCNRRLLRSGQPYAKEYEEHGHSHGDAHEHAEHASGHSPHASASLDYRKSAAWSIHPDSMSDDTHPLTKHSAGTEYYGAETGGYPLTPLITTPPATDKRPGGTCL</sequence>
<keyword evidence="2" id="KW-0472">Membrane</keyword>
<proteinExistence type="predicted"/>
<protein>
    <submittedName>
        <fullName evidence="3">Uncharacterized protein</fullName>
    </submittedName>
</protein>
<dbReference type="PANTHER" id="PTHR42101:SF1">
    <property type="entry name" value="LOW TEMPERATURE REQUIREMENT A"/>
    <property type="match status" value="1"/>
</dbReference>
<evidence type="ECO:0000313" key="4">
    <source>
        <dbReference type="Proteomes" id="UP001280581"/>
    </source>
</evidence>
<keyword evidence="2" id="KW-1133">Transmembrane helix</keyword>
<keyword evidence="2" id="KW-0812">Transmembrane</keyword>
<dbReference type="AlphaFoldDB" id="A0AAN6RKG6"/>
<evidence type="ECO:0000256" key="2">
    <source>
        <dbReference type="SAM" id="Phobius"/>
    </source>
</evidence>
<accession>A0AAN6RKG6</accession>
<dbReference type="PANTHER" id="PTHR42101">
    <property type="entry name" value="CHROMOSOME 16, WHOLE GENOME SHOTGUN SEQUENCE"/>
    <property type="match status" value="1"/>
</dbReference>
<feature type="region of interest" description="Disordered" evidence="1">
    <location>
        <begin position="516"/>
        <end position="540"/>
    </location>
</feature>
<feature type="transmembrane region" description="Helical" evidence="2">
    <location>
        <begin position="470"/>
        <end position="492"/>
    </location>
</feature>
<feature type="transmembrane region" description="Helical" evidence="2">
    <location>
        <begin position="413"/>
        <end position="433"/>
    </location>
</feature>
<organism evidence="3 4">
    <name type="scientific">Pseudopithomyces chartarum</name>
    <dbReference type="NCBI Taxonomy" id="1892770"/>
    <lineage>
        <taxon>Eukaryota</taxon>
        <taxon>Fungi</taxon>
        <taxon>Dikarya</taxon>
        <taxon>Ascomycota</taxon>
        <taxon>Pezizomycotina</taxon>
        <taxon>Dothideomycetes</taxon>
        <taxon>Pleosporomycetidae</taxon>
        <taxon>Pleosporales</taxon>
        <taxon>Massarineae</taxon>
        <taxon>Didymosphaeriaceae</taxon>
        <taxon>Pseudopithomyces</taxon>
    </lineage>
</organism>
<dbReference type="EMBL" id="WVTA01000003">
    <property type="protein sequence ID" value="KAK3214987.1"/>
    <property type="molecule type" value="Genomic_DNA"/>
</dbReference>
<evidence type="ECO:0000256" key="1">
    <source>
        <dbReference type="SAM" id="MobiDB-lite"/>
    </source>
</evidence>
<comment type="caution">
    <text evidence="3">The sequence shown here is derived from an EMBL/GenBank/DDBJ whole genome shotgun (WGS) entry which is preliminary data.</text>
</comment>
<reference evidence="3 4" key="1">
    <citation type="submission" date="2021-02" db="EMBL/GenBank/DDBJ databases">
        <title>Genome assembly of Pseudopithomyces chartarum.</title>
        <authorList>
            <person name="Jauregui R."/>
            <person name="Singh J."/>
            <person name="Voisey C."/>
        </authorList>
    </citation>
    <scope>NUCLEOTIDE SEQUENCE [LARGE SCALE GENOMIC DNA]</scope>
    <source>
        <strain evidence="3 4">AGR01</strain>
    </source>
</reference>
<gene>
    <name evidence="3" type="ORF">GRF29_19g1861484</name>
</gene>
<dbReference type="Proteomes" id="UP001280581">
    <property type="component" value="Unassembled WGS sequence"/>
</dbReference>
<keyword evidence="4" id="KW-1185">Reference proteome</keyword>
<feature type="compositionally biased region" description="Basic and acidic residues" evidence="1">
    <location>
        <begin position="516"/>
        <end position="533"/>
    </location>
</feature>
<evidence type="ECO:0000313" key="3">
    <source>
        <dbReference type="EMBL" id="KAK3214987.1"/>
    </source>
</evidence>
<feature type="transmembrane region" description="Helical" evidence="2">
    <location>
        <begin position="78"/>
        <end position="102"/>
    </location>
</feature>
<feature type="transmembrane region" description="Helical" evidence="2">
    <location>
        <begin position="440"/>
        <end position="464"/>
    </location>
</feature>
<feature type="transmembrane region" description="Helical" evidence="2">
    <location>
        <begin position="195"/>
        <end position="216"/>
    </location>
</feature>
<feature type="transmembrane region" description="Helical" evidence="2">
    <location>
        <begin position="123"/>
        <end position="148"/>
    </location>
</feature>